<organism evidence="2 4">
    <name type="scientific">Vitis vinifera</name>
    <name type="common">Grape</name>
    <dbReference type="NCBI Taxonomy" id="29760"/>
    <lineage>
        <taxon>Eukaryota</taxon>
        <taxon>Viridiplantae</taxon>
        <taxon>Streptophyta</taxon>
        <taxon>Embryophyta</taxon>
        <taxon>Tracheophyta</taxon>
        <taxon>Spermatophyta</taxon>
        <taxon>Magnoliopsida</taxon>
        <taxon>eudicotyledons</taxon>
        <taxon>Gunneridae</taxon>
        <taxon>Pentapetalae</taxon>
        <taxon>rosids</taxon>
        <taxon>Vitales</taxon>
        <taxon>Vitaceae</taxon>
        <taxon>Viteae</taxon>
        <taxon>Vitis</taxon>
    </lineage>
</organism>
<dbReference type="EMBL" id="QGNW01000152">
    <property type="protein sequence ID" value="RVW90746.1"/>
    <property type="molecule type" value="Genomic_DNA"/>
</dbReference>
<comment type="caution">
    <text evidence="2">The sequence shown here is derived from an EMBL/GenBank/DDBJ whole genome shotgun (WGS) entry which is preliminary data.</text>
</comment>
<evidence type="ECO:0000313" key="3">
    <source>
        <dbReference type="EMBL" id="RVW90746.1"/>
    </source>
</evidence>
<name>A0A438DIK7_VITVI</name>
<reference evidence="2 4" key="1">
    <citation type="journal article" date="2018" name="PLoS Genet.">
        <title>Population sequencing reveals clonal diversity and ancestral inbreeding in the grapevine cultivar Chardonnay.</title>
        <authorList>
            <person name="Roach M.J."/>
            <person name="Johnson D.L."/>
            <person name="Bohlmann J."/>
            <person name="van Vuuren H.J."/>
            <person name="Jones S.J."/>
            <person name="Pretorius I.S."/>
            <person name="Schmidt S.A."/>
            <person name="Borneman A.R."/>
        </authorList>
    </citation>
    <scope>NUCLEOTIDE SEQUENCE [LARGE SCALE GENOMIC DNA]</scope>
    <source>
        <strain evidence="4">cv. Chardonnay</strain>
        <strain evidence="2">I10V1</strain>
        <tissue evidence="2">Leaf</tissue>
    </source>
</reference>
<dbReference type="EMBL" id="QGNW01001608">
    <property type="protein sequence ID" value="RVW35315.1"/>
    <property type="molecule type" value="Genomic_DNA"/>
</dbReference>
<keyword evidence="1 2" id="KW-0808">Transferase</keyword>
<protein>
    <submittedName>
        <fullName evidence="2">Anthocyanidin 3-O-glucosyltransferase 2</fullName>
    </submittedName>
</protein>
<evidence type="ECO:0000313" key="4">
    <source>
        <dbReference type="Proteomes" id="UP000288805"/>
    </source>
</evidence>
<proteinExistence type="predicted"/>
<evidence type="ECO:0000256" key="1">
    <source>
        <dbReference type="ARBA" id="ARBA00022679"/>
    </source>
</evidence>
<dbReference type="Proteomes" id="UP000288805">
    <property type="component" value="Unassembled WGS sequence"/>
</dbReference>
<sequence length="287" mass="30999">MDQHIGVLAFPFTSHPQTLLGLVRRLAFAAPQTKFSFFSTANSNAFLFSTQSADGLNNGAVGNFRQAMEVAVADTTRKISCLVTDAFLWFGADMAEEMGVPWVTFWIAGLSALSVHFHTDAIRQKIGLNGHEDQTLDFIPGLSAMRVRDLPEGIVSGDLDSAPSRMLHKMGLLLPRATAVIANSVEELNPIVATDLKSKLPKLLCLAPPTPSSQPASNPDTSSCLSWLDKQKAKTVAYISFGSILSPSPDELVALTEALEATGVPFLWSIKDDEILVFQSSTDHGIR</sequence>
<gene>
    <name evidence="2" type="primary">FGT_0</name>
    <name evidence="3" type="synonym">FGT_7</name>
    <name evidence="3" type="ORF">CK203_046424</name>
    <name evidence="2" type="ORF">CK203_098684</name>
</gene>
<evidence type="ECO:0000313" key="2">
    <source>
        <dbReference type="EMBL" id="RVW35315.1"/>
    </source>
</evidence>
<dbReference type="GO" id="GO:0035251">
    <property type="term" value="F:UDP-glucosyltransferase activity"/>
    <property type="evidence" value="ECO:0007669"/>
    <property type="project" value="InterPro"/>
</dbReference>
<dbReference type="PANTHER" id="PTHR48049:SF65">
    <property type="entry name" value="ANTHOCYANIDIN 3-O-GLUCOSYLTRANSFERASE"/>
    <property type="match status" value="1"/>
</dbReference>
<dbReference type="SUPFAM" id="SSF53756">
    <property type="entry name" value="UDP-Glycosyltransferase/glycogen phosphorylase"/>
    <property type="match status" value="1"/>
</dbReference>
<dbReference type="AlphaFoldDB" id="A0A438DIK7"/>
<dbReference type="InterPro" id="IPR050481">
    <property type="entry name" value="UDP-glycosyltransf_plant"/>
</dbReference>
<dbReference type="PANTHER" id="PTHR48049">
    <property type="entry name" value="GLYCOSYLTRANSFERASE"/>
    <property type="match status" value="1"/>
</dbReference>
<dbReference type="Gene3D" id="3.40.50.2000">
    <property type="entry name" value="Glycogen Phosphorylase B"/>
    <property type="match status" value="2"/>
</dbReference>
<accession>A0A438DIK7</accession>
<dbReference type="InterPro" id="IPR002213">
    <property type="entry name" value="UDP_glucos_trans"/>
</dbReference>
<dbReference type="CDD" id="cd03784">
    <property type="entry name" value="GT1_Gtf-like"/>
    <property type="match status" value="1"/>
</dbReference>